<evidence type="ECO:0000313" key="1">
    <source>
        <dbReference type="EMBL" id="CUS42230.1"/>
    </source>
</evidence>
<gene>
    <name evidence="1" type="ORF">MGWOODY_Tha1648</name>
</gene>
<sequence length="109" mass="12294">MSTSRQTLDQFLYEFDQSYRVGYVNFSRATELADAQLILTLERDCERKTFAFSQPHFYDVDKNLVASHGLYIAAIKSSPLSPNRVEVGDIEGGFGYFTAKNVKNITPTA</sequence>
<accession>A0A160TCN0</accession>
<organism evidence="1">
    <name type="scientific">hydrothermal vent metagenome</name>
    <dbReference type="NCBI Taxonomy" id="652676"/>
    <lineage>
        <taxon>unclassified sequences</taxon>
        <taxon>metagenomes</taxon>
        <taxon>ecological metagenomes</taxon>
    </lineage>
</organism>
<proteinExistence type="predicted"/>
<dbReference type="EMBL" id="CZQC01000063">
    <property type="protein sequence ID" value="CUS42230.1"/>
    <property type="molecule type" value="Genomic_DNA"/>
</dbReference>
<reference evidence="1" key="1">
    <citation type="submission" date="2015-10" db="EMBL/GenBank/DDBJ databases">
        <authorList>
            <person name="Gilbert D.G."/>
        </authorList>
    </citation>
    <scope>NUCLEOTIDE SEQUENCE</scope>
</reference>
<name>A0A160TCN0_9ZZZZ</name>
<dbReference type="AlphaFoldDB" id="A0A160TCN0"/>
<protein>
    <submittedName>
        <fullName evidence="1">Uncharacterized protein</fullName>
    </submittedName>
</protein>